<name>A0A645E8B5_9ZZZZ</name>
<dbReference type="AlphaFoldDB" id="A0A645E8B5"/>
<dbReference type="EMBL" id="VSSQ01043948">
    <property type="protein sequence ID" value="MPM97715.1"/>
    <property type="molecule type" value="Genomic_DNA"/>
</dbReference>
<organism evidence="1">
    <name type="scientific">bioreactor metagenome</name>
    <dbReference type="NCBI Taxonomy" id="1076179"/>
    <lineage>
        <taxon>unclassified sequences</taxon>
        <taxon>metagenomes</taxon>
        <taxon>ecological metagenomes</taxon>
    </lineage>
</organism>
<accession>A0A645E8B5</accession>
<evidence type="ECO:0000313" key="1">
    <source>
        <dbReference type="EMBL" id="MPM97715.1"/>
    </source>
</evidence>
<reference evidence="1" key="1">
    <citation type="submission" date="2019-08" db="EMBL/GenBank/DDBJ databases">
        <authorList>
            <person name="Kucharzyk K."/>
            <person name="Murdoch R.W."/>
            <person name="Higgins S."/>
            <person name="Loffler F."/>
        </authorList>
    </citation>
    <scope>NUCLEOTIDE SEQUENCE</scope>
</reference>
<sequence>MQSVELLGVQNIGFRQQACFMRIPGSHRIGFIDATSLEDFVPQSVDLFLFRRQIREDFCCPFRAGSGSDGPADFVGLGRDALRIEGDVIGFLDSSQLFAVDAVQRIRIGRAYRKAAGFLFNHVEAFINLVLRNVRHALLGRVQVGFAGDEIVGPLDDDFLGAQRVGFLRQQTRERCLLDVDGDDDRVAFLHVDPFRNQQFGVLLQIFLKIR</sequence>
<comment type="caution">
    <text evidence="1">The sequence shown here is derived from an EMBL/GenBank/DDBJ whole genome shotgun (WGS) entry which is preliminary data.</text>
</comment>
<gene>
    <name evidence="1" type="ORF">SDC9_144892</name>
</gene>
<proteinExistence type="predicted"/>
<protein>
    <submittedName>
        <fullName evidence="1">Uncharacterized protein</fullName>
    </submittedName>
</protein>